<dbReference type="GO" id="GO:0016787">
    <property type="term" value="F:hydrolase activity"/>
    <property type="evidence" value="ECO:0007669"/>
    <property type="project" value="UniProtKB-KW"/>
</dbReference>
<dbReference type="EMBL" id="CAUOFW020001296">
    <property type="protein sequence ID" value="CAK9143388.1"/>
    <property type="molecule type" value="Genomic_DNA"/>
</dbReference>
<gene>
    <name evidence="8" type="ORF">ILEXP_LOCUS11100</name>
</gene>
<dbReference type="InterPro" id="IPR030378">
    <property type="entry name" value="G_CP_dom"/>
</dbReference>
<name>A0ABC8REJ1_9AQUA</name>
<protein>
    <recommendedName>
        <fullName evidence="7">CP-type G domain-containing protein</fullName>
    </recommendedName>
</protein>
<evidence type="ECO:0000256" key="1">
    <source>
        <dbReference type="ARBA" id="ARBA00004173"/>
    </source>
</evidence>
<dbReference type="InterPro" id="IPR027417">
    <property type="entry name" value="P-loop_NTPase"/>
</dbReference>
<evidence type="ECO:0000259" key="7">
    <source>
        <dbReference type="PROSITE" id="PS51721"/>
    </source>
</evidence>
<comment type="subcellular location">
    <subcellularLocation>
        <location evidence="1">Mitochondrion</location>
    </subcellularLocation>
</comment>
<keyword evidence="9" id="KW-1185">Reference proteome</keyword>
<dbReference type="GO" id="GO:0005525">
    <property type="term" value="F:GTP binding"/>
    <property type="evidence" value="ECO:0007669"/>
    <property type="project" value="UniProtKB-KW"/>
</dbReference>
<dbReference type="PANTHER" id="PTHR45782">
    <property type="entry name" value="MITOCHONDRIAL RIBOSOME-ASSOCIATED GTPASE 1"/>
    <property type="match status" value="1"/>
</dbReference>
<evidence type="ECO:0000256" key="6">
    <source>
        <dbReference type="ARBA" id="ARBA00023134"/>
    </source>
</evidence>
<evidence type="ECO:0000313" key="9">
    <source>
        <dbReference type="Proteomes" id="UP001642360"/>
    </source>
</evidence>
<keyword evidence="5" id="KW-0496">Mitochondrion</keyword>
<keyword evidence="3" id="KW-0378">Hydrolase</keyword>
<accession>A0ABC8REJ1</accession>
<dbReference type="GO" id="GO:0005739">
    <property type="term" value="C:mitochondrion"/>
    <property type="evidence" value="ECO:0007669"/>
    <property type="project" value="UniProtKB-SubCell"/>
</dbReference>
<keyword evidence="2" id="KW-0547">Nucleotide-binding</keyword>
<keyword evidence="6" id="KW-0342">GTP-binding</keyword>
<dbReference type="PROSITE" id="PS51721">
    <property type="entry name" value="G_CP"/>
    <property type="match status" value="1"/>
</dbReference>
<feature type="domain" description="CP-type G" evidence="7">
    <location>
        <begin position="32"/>
        <end position="209"/>
    </location>
</feature>
<dbReference type="InterPro" id="IPR006073">
    <property type="entry name" value="GTP-bd"/>
</dbReference>
<evidence type="ECO:0000313" key="8">
    <source>
        <dbReference type="EMBL" id="CAK9143388.1"/>
    </source>
</evidence>
<evidence type="ECO:0000256" key="3">
    <source>
        <dbReference type="ARBA" id="ARBA00022801"/>
    </source>
</evidence>
<evidence type="ECO:0000256" key="5">
    <source>
        <dbReference type="ARBA" id="ARBA00023128"/>
    </source>
</evidence>
<sequence>MAATASFVQKLGNAVKEVARSKGSSWWYTPHMAAASRAIAERIPLVDLVLEVRDARIPLSSEFEQLRNFPSSSRHIIVLNKMDLASRSQLKEWTMYFEQHNHISYGVNSHNKENIKEFLNFLQARVKEYKKTDHSSHTITIMLVGIPNVGKSALANLLHHVGRISAAEKGKLKHAIVSPEPGETKDISSLKIGSHPNIYVLDTPGVLPPKVLDAEVCSKLALTGVIRDSVVDERQLAEYFLAILSLSDEYKKWAKLSTFENNRLFADYMVESSGSSELDKRRRKQSPKDHTQDSIVHNVRRTLFEVISSFHGNLEDKKDLERLIETQFTALQQAFHVPSASDEDGHNTVSFKLLNLYRTGRLGHYTLDFLPRNASGLVSIAGEAYALHGDSSFVLCSKDDVAQTQPLMLRKRIRRPHATVPAVQTQCRIRLGSWAIMAPPHAKVRCLLCRQP</sequence>
<organism evidence="8 9">
    <name type="scientific">Ilex paraguariensis</name>
    <name type="common">yerba mate</name>
    <dbReference type="NCBI Taxonomy" id="185542"/>
    <lineage>
        <taxon>Eukaryota</taxon>
        <taxon>Viridiplantae</taxon>
        <taxon>Streptophyta</taxon>
        <taxon>Embryophyta</taxon>
        <taxon>Tracheophyta</taxon>
        <taxon>Spermatophyta</taxon>
        <taxon>Magnoliopsida</taxon>
        <taxon>eudicotyledons</taxon>
        <taxon>Gunneridae</taxon>
        <taxon>Pentapetalae</taxon>
        <taxon>asterids</taxon>
        <taxon>campanulids</taxon>
        <taxon>Aquifoliales</taxon>
        <taxon>Aquifoliaceae</taxon>
        <taxon>Ilex</taxon>
    </lineage>
</organism>
<dbReference type="SUPFAM" id="SSF52540">
    <property type="entry name" value="P-loop containing nucleoside triphosphate hydrolases"/>
    <property type="match status" value="1"/>
</dbReference>
<evidence type="ECO:0000256" key="2">
    <source>
        <dbReference type="ARBA" id="ARBA00022741"/>
    </source>
</evidence>
<keyword evidence="4" id="KW-0809">Transit peptide</keyword>
<reference evidence="8 9" key="1">
    <citation type="submission" date="2024-02" db="EMBL/GenBank/DDBJ databases">
        <authorList>
            <person name="Vignale AGUSTIN F."/>
            <person name="Sosa J E."/>
            <person name="Modenutti C."/>
        </authorList>
    </citation>
    <scope>NUCLEOTIDE SEQUENCE [LARGE SCALE GENOMIC DNA]</scope>
</reference>
<dbReference type="AlphaFoldDB" id="A0ABC8REJ1"/>
<evidence type="ECO:0000256" key="4">
    <source>
        <dbReference type="ARBA" id="ARBA00022946"/>
    </source>
</evidence>
<dbReference type="Pfam" id="PF01926">
    <property type="entry name" value="MMR_HSR1"/>
    <property type="match status" value="1"/>
</dbReference>
<dbReference type="Gene3D" id="3.40.50.300">
    <property type="entry name" value="P-loop containing nucleotide triphosphate hydrolases"/>
    <property type="match status" value="1"/>
</dbReference>
<dbReference type="FunFam" id="3.40.50.300:FF:001008">
    <property type="entry name" value="Mitochondrial GTPase 1"/>
    <property type="match status" value="1"/>
</dbReference>
<dbReference type="Proteomes" id="UP001642360">
    <property type="component" value="Unassembled WGS sequence"/>
</dbReference>
<proteinExistence type="predicted"/>
<dbReference type="PANTHER" id="PTHR45782:SF1">
    <property type="entry name" value="DAR GTPASE 2, MITOCHONDRIAL"/>
    <property type="match status" value="1"/>
</dbReference>
<dbReference type="CDD" id="cd01856">
    <property type="entry name" value="YlqF"/>
    <property type="match status" value="1"/>
</dbReference>
<comment type="caution">
    <text evidence="8">The sequence shown here is derived from an EMBL/GenBank/DDBJ whole genome shotgun (WGS) entry which is preliminary data.</text>
</comment>